<protein>
    <recommendedName>
        <fullName evidence="3">Histidine kinase</fullName>
    </recommendedName>
</protein>
<comment type="caution">
    <text evidence="1">The sequence shown here is derived from an EMBL/GenBank/DDBJ whole genome shotgun (WGS) entry which is preliminary data.</text>
</comment>
<keyword evidence="2" id="KW-1185">Reference proteome</keyword>
<organism evidence="1 2">
    <name type="scientific">Actinoallomurus spadix</name>
    <dbReference type="NCBI Taxonomy" id="79912"/>
    <lineage>
        <taxon>Bacteria</taxon>
        <taxon>Bacillati</taxon>
        <taxon>Actinomycetota</taxon>
        <taxon>Actinomycetes</taxon>
        <taxon>Streptosporangiales</taxon>
        <taxon>Thermomonosporaceae</taxon>
        <taxon>Actinoallomurus</taxon>
    </lineage>
</organism>
<accession>A0ABP3H7V9</accession>
<evidence type="ECO:0008006" key="3">
    <source>
        <dbReference type="Google" id="ProtNLM"/>
    </source>
</evidence>
<sequence>MRVLTLPLALLVAAALAVLLVAVLSRSGRAEPPRWEAATELRDGVTIVLVRQVADGRELGRQVVTELPADAPDWETRYHEAMAAARSRAAALRTEAD</sequence>
<name>A0ABP3H7V9_9ACTN</name>
<gene>
    <name evidence="1" type="ORF">GCM10010151_61130</name>
</gene>
<evidence type="ECO:0000313" key="2">
    <source>
        <dbReference type="Proteomes" id="UP001501822"/>
    </source>
</evidence>
<proteinExistence type="predicted"/>
<dbReference type="EMBL" id="BAAABM010000056">
    <property type="protein sequence ID" value="GAA0362861.1"/>
    <property type="molecule type" value="Genomic_DNA"/>
</dbReference>
<reference evidence="2" key="1">
    <citation type="journal article" date="2019" name="Int. J. Syst. Evol. Microbiol.">
        <title>The Global Catalogue of Microorganisms (GCM) 10K type strain sequencing project: providing services to taxonomists for standard genome sequencing and annotation.</title>
        <authorList>
            <consortium name="The Broad Institute Genomics Platform"/>
            <consortium name="The Broad Institute Genome Sequencing Center for Infectious Disease"/>
            <person name="Wu L."/>
            <person name="Ma J."/>
        </authorList>
    </citation>
    <scope>NUCLEOTIDE SEQUENCE [LARGE SCALE GENOMIC DNA]</scope>
    <source>
        <strain evidence="2">JCM 3146</strain>
    </source>
</reference>
<evidence type="ECO:0000313" key="1">
    <source>
        <dbReference type="EMBL" id="GAA0362861.1"/>
    </source>
</evidence>
<dbReference type="RefSeq" id="WP_252806231.1">
    <property type="nucleotide sequence ID" value="NZ_BAAABM010000056.1"/>
</dbReference>
<dbReference type="Proteomes" id="UP001501822">
    <property type="component" value="Unassembled WGS sequence"/>
</dbReference>